<organism evidence="31 32">
    <name type="scientific">Pichia membranifaciens</name>
    <dbReference type="NCBI Taxonomy" id="4926"/>
    <lineage>
        <taxon>Eukaryota</taxon>
        <taxon>Fungi</taxon>
        <taxon>Dikarya</taxon>
        <taxon>Ascomycota</taxon>
        <taxon>Saccharomycotina</taxon>
        <taxon>Pichiomycetes</taxon>
        <taxon>Pichiales</taxon>
        <taxon>Pichiaceae</taxon>
        <taxon>Pichia</taxon>
    </lineage>
</organism>
<dbReference type="CDD" id="cd18808">
    <property type="entry name" value="SF1_C_Upf1"/>
    <property type="match status" value="1"/>
</dbReference>
<comment type="subcellular location">
    <subcellularLocation>
        <location evidence="3">Mitochondrion</location>
    </subcellularLocation>
    <subcellularLocation>
        <location evidence="2">Nucleus</location>
    </subcellularLocation>
</comment>
<feature type="domain" description="DNA2 rift barrel" evidence="30">
    <location>
        <begin position="924"/>
        <end position="1007"/>
    </location>
</feature>
<evidence type="ECO:0000256" key="8">
    <source>
        <dbReference type="ARBA" id="ARBA00022705"/>
    </source>
</evidence>
<dbReference type="Proteomes" id="UP000186136">
    <property type="component" value="Unassembled WGS sequence"/>
</dbReference>
<evidence type="ECO:0000256" key="6">
    <source>
        <dbReference type="ARBA" id="ARBA00021516"/>
    </source>
</evidence>
<evidence type="ECO:0000256" key="19">
    <source>
        <dbReference type="ARBA" id="ARBA00023125"/>
    </source>
</evidence>
<dbReference type="InterPro" id="IPR048459">
    <property type="entry name" value="DNA2_Rift"/>
</dbReference>
<keyword evidence="9" id="KW-0540">Nuclease</keyword>
<evidence type="ECO:0000256" key="17">
    <source>
        <dbReference type="ARBA" id="ARBA00023004"/>
    </source>
</evidence>
<gene>
    <name evidence="31" type="ORF">PMKS-002771</name>
</gene>
<dbReference type="InterPro" id="IPR041679">
    <property type="entry name" value="DNA2/NAM7-like_C"/>
</dbReference>
<feature type="compositionally biased region" description="Basic and acidic residues" evidence="26">
    <location>
        <begin position="335"/>
        <end position="346"/>
    </location>
</feature>
<dbReference type="PANTHER" id="PTHR43788">
    <property type="entry name" value="DNA2/NAM7 HELICASE FAMILY MEMBER"/>
    <property type="match status" value="1"/>
</dbReference>
<dbReference type="Pfam" id="PF21123">
    <property type="entry name" value="Dna2_Rift"/>
    <property type="match status" value="1"/>
</dbReference>
<dbReference type="InterPro" id="IPR014808">
    <property type="entry name" value="DNA_replication_fac_Dna2_N"/>
</dbReference>
<evidence type="ECO:0000256" key="2">
    <source>
        <dbReference type="ARBA" id="ARBA00004123"/>
    </source>
</evidence>
<keyword evidence="7" id="KW-0004">4Fe-4S</keyword>
<dbReference type="GO" id="GO:0046872">
    <property type="term" value="F:metal ion binding"/>
    <property type="evidence" value="ECO:0007669"/>
    <property type="project" value="UniProtKB-KW"/>
</dbReference>
<dbReference type="GO" id="GO:0003677">
    <property type="term" value="F:DNA binding"/>
    <property type="evidence" value="ECO:0007669"/>
    <property type="project" value="UniProtKB-KW"/>
</dbReference>
<dbReference type="InterPro" id="IPR027417">
    <property type="entry name" value="P-loop_NTPase"/>
</dbReference>
<keyword evidence="13" id="KW-0227">DNA damage</keyword>
<reference evidence="31 32" key="1">
    <citation type="submission" date="2016-08" db="EMBL/GenBank/DDBJ databases">
        <title>Whole genome shotgun sequence of Pichia membranifaciens KS47-1.</title>
        <authorList>
            <person name="Konishi M."/>
            <person name="Ishida M."/>
            <person name="Arakawa T."/>
            <person name="Kato Y."/>
            <person name="Horiuchi J."/>
        </authorList>
    </citation>
    <scope>NUCLEOTIDE SEQUENCE [LARGE SCALE GENOMIC DNA]</scope>
    <source>
        <strain evidence="31 32">KS47-1</strain>
    </source>
</reference>
<evidence type="ECO:0000256" key="22">
    <source>
        <dbReference type="ARBA" id="ARBA00023242"/>
    </source>
</evidence>
<name>A0A1Q2YIB2_9ASCO</name>
<feature type="compositionally biased region" description="Polar residues" evidence="26">
    <location>
        <begin position="239"/>
        <end position="249"/>
    </location>
</feature>
<dbReference type="GO" id="GO:0035861">
    <property type="term" value="C:site of double-strand break"/>
    <property type="evidence" value="ECO:0007669"/>
    <property type="project" value="UniProtKB-ARBA"/>
</dbReference>
<keyword evidence="11" id="KW-0547">Nucleotide-binding</keyword>
<dbReference type="CDD" id="cd18041">
    <property type="entry name" value="DEXXQc_DNA2"/>
    <property type="match status" value="1"/>
</dbReference>
<proteinExistence type="inferred from homology"/>
<dbReference type="GO" id="GO:0005634">
    <property type="term" value="C:nucleus"/>
    <property type="evidence" value="ECO:0007669"/>
    <property type="project" value="UniProtKB-SubCell"/>
</dbReference>
<evidence type="ECO:0000256" key="23">
    <source>
        <dbReference type="ARBA" id="ARBA00023268"/>
    </source>
</evidence>
<feature type="domain" description="DNA2/NAM7 helicase-like C-terminal" evidence="29">
    <location>
        <begin position="1295"/>
        <end position="1496"/>
    </location>
</feature>
<feature type="compositionally biased region" description="Polar residues" evidence="26">
    <location>
        <begin position="34"/>
        <end position="46"/>
    </location>
</feature>
<dbReference type="Gene3D" id="3.40.50.300">
    <property type="entry name" value="P-loop containing nucleotide triphosphate hydrolases"/>
    <property type="match status" value="2"/>
</dbReference>
<evidence type="ECO:0000256" key="20">
    <source>
        <dbReference type="ARBA" id="ARBA00023128"/>
    </source>
</evidence>
<evidence type="ECO:0000259" key="30">
    <source>
        <dbReference type="Pfam" id="PF21123"/>
    </source>
</evidence>
<keyword evidence="10" id="KW-0479">Metal-binding</keyword>
<evidence type="ECO:0000256" key="13">
    <source>
        <dbReference type="ARBA" id="ARBA00022763"/>
    </source>
</evidence>
<dbReference type="InterPro" id="IPR041677">
    <property type="entry name" value="DNA2/NAM7_AAA_11"/>
</dbReference>
<evidence type="ECO:0000256" key="15">
    <source>
        <dbReference type="ARBA" id="ARBA00022806"/>
    </source>
</evidence>
<evidence type="ECO:0000256" key="16">
    <source>
        <dbReference type="ARBA" id="ARBA00022840"/>
    </source>
</evidence>
<comment type="catalytic activity">
    <reaction evidence="25">
        <text>ATP + H2O = ADP + phosphate + H(+)</text>
        <dbReference type="Rhea" id="RHEA:13065"/>
        <dbReference type="ChEBI" id="CHEBI:15377"/>
        <dbReference type="ChEBI" id="CHEBI:15378"/>
        <dbReference type="ChEBI" id="CHEBI:30616"/>
        <dbReference type="ChEBI" id="CHEBI:43474"/>
        <dbReference type="ChEBI" id="CHEBI:456216"/>
        <dbReference type="EC" id="3.6.4.12"/>
    </reaction>
</comment>
<evidence type="ECO:0000256" key="21">
    <source>
        <dbReference type="ARBA" id="ARBA00023204"/>
    </source>
</evidence>
<dbReference type="Gene3D" id="3.90.320.10">
    <property type="match status" value="1"/>
</dbReference>
<dbReference type="InterPro" id="IPR047187">
    <property type="entry name" value="SF1_C_Upf1"/>
</dbReference>
<keyword evidence="18" id="KW-0411">Iron-sulfur</keyword>
<feature type="domain" description="DNA replication factor Dna2 N-terminal" evidence="27">
    <location>
        <begin position="554"/>
        <end position="749"/>
    </location>
</feature>
<dbReference type="GO" id="GO:0051539">
    <property type="term" value="F:4 iron, 4 sulfur cluster binding"/>
    <property type="evidence" value="ECO:0007669"/>
    <property type="project" value="UniProtKB-KW"/>
</dbReference>
<keyword evidence="20" id="KW-0496">Mitochondrion</keyword>
<feature type="domain" description="DNA2/NAM7 helicase helicase" evidence="28">
    <location>
        <begin position="1215"/>
        <end position="1286"/>
    </location>
</feature>
<evidence type="ECO:0000259" key="28">
    <source>
        <dbReference type="Pfam" id="PF13086"/>
    </source>
</evidence>
<comment type="cofactor">
    <cofactor evidence="1">
        <name>[4Fe-4S] cluster</name>
        <dbReference type="ChEBI" id="CHEBI:49883"/>
    </cofactor>
</comment>
<dbReference type="OrthoDB" id="6513042at2759"/>
<evidence type="ECO:0000256" key="12">
    <source>
        <dbReference type="ARBA" id="ARBA00022759"/>
    </source>
</evidence>
<dbReference type="InterPro" id="IPR011604">
    <property type="entry name" value="PDDEXK-like_dom_sf"/>
</dbReference>
<dbReference type="PANTHER" id="PTHR43788:SF8">
    <property type="entry name" value="DNA-BINDING PROTEIN SMUBP-2"/>
    <property type="match status" value="1"/>
</dbReference>
<keyword evidence="14" id="KW-0378">Hydrolase</keyword>
<dbReference type="Pfam" id="PF13086">
    <property type="entry name" value="AAA_11"/>
    <property type="match status" value="2"/>
</dbReference>
<comment type="similarity">
    <text evidence="4">Belongs to the DNA2/NAM7 helicase family.</text>
</comment>
<dbReference type="Pfam" id="PF13087">
    <property type="entry name" value="AAA_12"/>
    <property type="match status" value="1"/>
</dbReference>
<keyword evidence="15" id="KW-0347">Helicase</keyword>
<feature type="region of interest" description="Disordered" evidence="26">
    <location>
        <begin position="1"/>
        <end position="49"/>
    </location>
</feature>
<keyword evidence="19" id="KW-0238">DNA-binding</keyword>
<dbReference type="GO" id="GO:0017116">
    <property type="term" value="F:single-stranded DNA helicase activity"/>
    <property type="evidence" value="ECO:0007669"/>
    <property type="project" value="InterPro"/>
</dbReference>
<evidence type="ECO:0000256" key="5">
    <source>
        <dbReference type="ARBA" id="ARBA00012551"/>
    </source>
</evidence>
<evidence type="ECO:0000256" key="26">
    <source>
        <dbReference type="SAM" id="MobiDB-lite"/>
    </source>
</evidence>
<feature type="region of interest" description="Disordered" evidence="26">
    <location>
        <begin position="239"/>
        <end position="258"/>
    </location>
</feature>
<evidence type="ECO:0000256" key="11">
    <source>
        <dbReference type="ARBA" id="ARBA00022741"/>
    </source>
</evidence>
<keyword evidence="23" id="KW-0511">Multifunctional enzyme</keyword>
<evidence type="ECO:0000256" key="24">
    <source>
        <dbReference type="ARBA" id="ARBA00032548"/>
    </source>
</evidence>
<keyword evidence="8" id="KW-0235">DNA replication</keyword>
<dbReference type="GO" id="GO:0005739">
    <property type="term" value="C:mitochondrion"/>
    <property type="evidence" value="ECO:0007669"/>
    <property type="project" value="UniProtKB-SubCell"/>
</dbReference>
<dbReference type="GO" id="GO:0016887">
    <property type="term" value="F:ATP hydrolysis activity"/>
    <property type="evidence" value="ECO:0007669"/>
    <property type="project" value="RHEA"/>
</dbReference>
<dbReference type="GO" id="GO:0005524">
    <property type="term" value="F:ATP binding"/>
    <property type="evidence" value="ECO:0007669"/>
    <property type="project" value="UniProtKB-KW"/>
</dbReference>
<evidence type="ECO:0000256" key="9">
    <source>
        <dbReference type="ARBA" id="ARBA00022722"/>
    </source>
</evidence>
<dbReference type="EC" id="3.6.4.12" evidence="5"/>
<keyword evidence="16" id="KW-0067">ATP-binding</keyword>
<evidence type="ECO:0000256" key="14">
    <source>
        <dbReference type="ARBA" id="ARBA00022801"/>
    </source>
</evidence>
<dbReference type="EMBL" id="BDGI01000108">
    <property type="protein sequence ID" value="GAV29289.1"/>
    <property type="molecule type" value="Genomic_DNA"/>
</dbReference>
<dbReference type="FunFam" id="3.40.50.300:FF:000721">
    <property type="entry name" value="DNA replication ATP-dependent helicase/nuclease DNA2"/>
    <property type="match status" value="1"/>
</dbReference>
<evidence type="ECO:0000313" key="32">
    <source>
        <dbReference type="Proteomes" id="UP000186136"/>
    </source>
</evidence>
<dbReference type="GO" id="GO:0006273">
    <property type="term" value="P:lagging strand elongation"/>
    <property type="evidence" value="ECO:0007669"/>
    <property type="project" value="UniProtKB-ARBA"/>
</dbReference>
<dbReference type="InterPro" id="IPR050534">
    <property type="entry name" value="Coronavir_polyprotein_1ab"/>
</dbReference>
<feature type="region of interest" description="Disordered" evidence="26">
    <location>
        <begin position="312"/>
        <end position="382"/>
    </location>
</feature>
<evidence type="ECO:0000256" key="25">
    <source>
        <dbReference type="ARBA" id="ARBA00047995"/>
    </source>
</evidence>
<feature type="domain" description="DNA2/NAM7 helicase helicase" evidence="28">
    <location>
        <begin position="1108"/>
        <end position="1205"/>
    </location>
</feature>
<dbReference type="GO" id="GO:0000014">
    <property type="term" value="F:single-stranded DNA endodeoxyribonuclease activity"/>
    <property type="evidence" value="ECO:0007669"/>
    <property type="project" value="UniProtKB-ARBA"/>
</dbReference>
<sequence length="1602" mass="179969">MSHTEERPTKRVKANSGGIDGVPPPAQDVDQENEAANKQNTATSSIRAKPRKFGNTAILDTIEKISTNKKKAMSIAELKSMRDLTKKLDTSKKFTGIIELKEDSDLSMNNESSPFKLIRSSQEFNIDSPVANTVTEKVVSVTTPTIIRTRPSSDDGIFWITTPRSKKNASLGRQHANLNANGDENTVSGSRILSSPLKLDKDSQSKDLPDTLLDPELKILIAKYGGSPARLQKKPFFSRCSSDSQTVSGRKQESKRHSLTTQIAATKNSLNDSIVDSITRENCKESIRSSIAQNDDKVDLSDVLMQIGTKLMTSLPAPPKENMSSTPTSLFGDVLKPDKQTTESDSRNVVGPGNDKDQSNNGGSTESLKVEEEDKSDSFSDDIDMSDLLVNATQAIPVTIRCDTNLESSSGTDDSFSDDDDDLMEKIELGLTQPQVRDRRPNTDQTDVTDVIEMQITDKAKNIKLVESKLKSGTTDIYTVSKFKGMMTKDDEDQKNSKNNRPFQLYAENENLAKCALNFETMKRLQIKNIHEGIYKDNTSVKKQYVLKCLTADDELVNVLVRDHWASLGFKVNDVIHIILPKPTDNFQLVDKDHNLLIWHPDTLLSSTRIAEAVDCKRRSIISQKFNGPGIISIPFIIGNITHYLFQKCLMHKNVNSDFAEELIEQQLDSHIIEIYAASKNRQEIKGMIMEHFSYIKEWITDYITPSVSASDNRQSRKTEYKATNILDIEESIVSPIFGIKGIIDVVIEAKLNDGGKYVIPLEIKTGREYLSNRAQVSLYTLLIKQRYDVDCFYTSLVYTKLHQCYLNALKYNDFKLLINIRNELSQYLVYAVTELPPILQRASCERCFNLEPCMVLNKMTENGVAHDSGIEIEMYEKITSHLNKPLYKEYYEHWDKLITKEEGLMSFAKTDLWRSTAEFREANGGNCVGHLKVVNCDSSAVNNQFVYMFERDTSVYPPLTSSQLAKNDRIILSDENSMFGLAYGQIKLLRSDVIVIITDRNWSNSAVRMADFNAENNQTFRSVLRTSSQSDGNGTSQASQRLSNYITSKSFRIDKDQMFHGMAMARFNLLNLFLPDGDSKSRQLIVELKEPKLSETPGFDYDIAKLKLNEDQIRAVELASRIEDYCLILGMPGTGKTTVISSIVDSIVKSGMTVLISSYTHSAVDNICEKLIKNAENRQEKLPLLRVGSPARISPIVSSYSLYNEEFDNSIKDKSEFQDIVNDCQIVAATCLGLNDVVFGTGKRFDYCIIDEASQVTLPVVLGPIAFSDKFILVGDHYQLPPLVLHPEAKQEGLDRSLFKILSEAHPSSVIELTHQYRMCSDIMSLSNELIYDGRLKCGSEEVASKMLKIPYLDSLPIDGTCIKDILDPSRRVIFVNEDAISSLHEVSVGDKVQNPGEAKLITILIKVLLMGGIEQENIGVMSFYKAQLRHFFVSLAKYKNIEILTADRFQGRDKDVIIISLVRTEVIGDLLKEWRRVNVAMTRAKCKLIIFGSKKLLKGAEQFEGFMDMIESNGWCYDLKEEDEKVAYEMDFLEHGASAVVGENKVGGDVNYSLDDDSFNLSVSGGDTRSNVKSVKRLDRESRLIRRSNILKFVIDDLTK</sequence>
<accession>A0A1Q2YIB2</accession>
<evidence type="ECO:0000256" key="7">
    <source>
        <dbReference type="ARBA" id="ARBA00022485"/>
    </source>
</evidence>
<protein>
    <recommendedName>
        <fullName evidence="6">DNA replication ATP-dependent helicase/nuclease DNA2</fullName>
        <ecNumber evidence="5">3.6.4.12</ecNumber>
    </recommendedName>
    <alternativeName>
        <fullName evidence="24">DNA replication ATP-dependent helicase-like homolog</fullName>
    </alternativeName>
</protein>
<dbReference type="SUPFAM" id="SSF52540">
    <property type="entry name" value="P-loop containing nucleoside triphosphate hydrolases"/>
    <property type="match status" value="1"/>
</dbReference>
<dbReference type="Pfam" id="PF08696">
    <property type="entry name" value="Dna2"/>
    <property type="match status" value="1"/>
</dbReference>
<keyword evidence="17" id="KW-0408">Iron</keyword>
<evidence type="ECO:0000259" key="27">
    <source>
        <dbReference type="Pfam" id="PF08696"/>
    </source>
</evidence>
<keyword evidence="12" id="KW-0255">Endonuclease</keyword>
<evidence type="ECO:0000313" key="31">
    <source>
        <dbReference type="EMBL" id="GAV29289.1"/>
    </source>
</evidence>
<comment type="caution">
    <text evidence="31">The sequence shown here is derived from an EMBL/GenBank/DDBJ whole genome shotgun (WGS) entry which is preliminary data.</text>
</comment>
<dbReference type="GO" id="GO:0043139">
    <property type="term" value="F:5'-3' DNA helicase activity"/>
    <property type="evidence" value="ECO:0007669"/>
    <property type="project" value="TreeGrafter"/>
</dbReference>
<feature type="compositionally biased region" description="Basic and acidic residues" evidence="26">
    <location>
        <begin position="368"/>
        <end position="378"/>
    </location>
</feature>
<dbReference type="GO" id="GO:0006302">
    <property type="term" value="P:double-strand break repair"/>
    <property type="evidence" value="ECO:0007669"/>
    <property type="project" value="UniProtKB-ARBA"/>
</dbReference>
<evidence type="ECO:0000259" key="29">
    <source>
        <dbReference type="Pfam" id="PF13087"/>
    </source>
</evidence>
<evidence type="ECO:0000256" key="1">
    <source>
        <dbReference type="ARBA" id="ARBA00001966"/>
    </source>
</evidence>
<keyword evidence="22" id="KW-0539">Nucleus</keyword>
<evidence type="ECO:0000256" key="4">
    <source>
        <dbReference type="ARBA" id="ARBA00007913"/>
    </source>
</evidence>
<evidence type="ECO:0000256" key="18">
    <source>
        <dbReference type="ARBA" id="ARBA00023014"/>
    </source>
</evidence>
<keyword evidence="21" id="KW-0234">DNA repair</keyword>
<evidence type="ECO:0000256" key="3">
    <source>
        <dbReference type="ARBA" id="ARBA00004173"/>
    </source>
</evidence>
<keyword evidence="32" id="KW-1185">Reference proteome</keyword>
<dbReference type="InterPro" id="IPR026851">
    <property type="entry name" value="Dna2/JHS1_DEXXQ-box"/>
</dbReference>
<evidence type="ECO:0000256" key="10">
    <source>
        <dbReference type="ARBA" id="ARBA00022723"/>
    </source>
</evidence>